<feature type="signal peptide" evidence="1">
    <location>
        <begin position="1"/>
        <end position="28"/>
    </location>
</feature>
<reference evidence="2 3" key="1">
    <citation type="journal article" date="2015" name="Antonie Van Leeuwenhoek">
        <title>Bosea vaviloviae sp. nov., a new species of slow-growing rhizobia isolated from nodules of the relict species Vavilovia formosa (Stev.) Fed.</title>
        <authorList>
            <person name="Safronova V.I."/>
            <person name="Kuznetsova I.G."/>
            <person name="Sazanova A.L."/>
            <person name="Kimeklis A.K."/>
            <person name="Belimov A.A."/>
            <person name="Andronov E.E."/>
            <person name="Pinaev A.G."/>
            <person name="Chizhevskaya E.P."/>
            <person name="Pukhaev A.R."/>
            <person name="Popov K.P."/>
            <person name="Willems A."/>
            <person name="Tikhonovich I.A."/>
        </authorList>
    </citation>
    <scope>NUCLEOTIDE SEQUENCE [LARGE SCALE GENOMIC DNA]</scope>
    <source>
        <strain evidence="2 3">Vaf18</strain>
    </source>
</reference>
<feature type="chain" id="PRO_5009099811" evidence="1">
    <location>
        <begin position="29"/>
        <end position="95"/>
    </location>
</feature>
<name>A0A1D7U0Q5_9HYPH</name>
<accession>A0A1D7U0Q5</accession>
<evidence type="ECO:0000313" key="3">
    <source>
        <dbReference type="Proteomes" id="UP000094969"/>
    </source>
</evidence>
<dbReference type="Proteomes" id="UP000094969">
    <property type="component" value="Chromosome"/>
</dbReference>
<evidence type="ECO:0000313" key="2">
    <source>
        <dbReference type="EMBL" id="AOO80962.1"/>
    </source>
</evidence>
<keyword evidence="1" id="KW-0732">Signal</keyword>
<sequence length="95" mass="10606">MPSSRIVAALFGALGLTVAAFTIAPAMAAPVSAGTAQTMPAQGDLIQQAQYYGPRRHYGPRRFYGRPVYRPRCFFTNRRVWTGYGWVVRPVRVCR</sequence>
<evidence type="ECO:0000256" key="1">
    <source>
        <dbReference type="SAM" id="SignalP"/>
    </source>
</evidence>
<gene>
    <name evidence="2" type="ORF">BHK69_11235</name>
</gene>
<dbReference type="EMBL" id="CP017147">
    <property type="protein sequence ID" value="AOO80962.1"/>
    <property type="molecule type" value="Genomic_DNA"/>
</dbReference>
<organism evidence="2 3">
    <name type="scientific">Bosea vaviloviae</name>
    <dbReference type="NCBI Taxonomy" id="1526658"/>
    <lineage>
        <taxon>Bacteria</taxon>
        <taxon>Pseudomonadati</taxon>
        <taxon>Pseudomonadota</taxon>
        <taxon>Alphaproteobacteria</taxon>
        <taxon>Hyphomicrobiales</taxon>
        <taxon>Boseaceae</taxon>
        <taxon>Bosea</taxon>
    </lineage>
</organism>
<dbReference type="AlphaFoldDB" id="A0A1D7U0Q5"/>
<keyword evidence="3" id="KW-1185">Reference proteome</keyword>
<dbReference type="STRING" id="1526658.BHK69_11235"/>
<protein>
    <submittedName>
        <fullName evidence="2">Uncharacterized protein</fullName>
    </submittedName>
</protein>
<proteinExistence type="predicted"/>
<dbReference type="KEGG" id="bvv:BHK69_11235"/>